<dbReference type="RefSeq" id="WP_135529033.1">
    <property type="nucleotide sequence ID" value="NZ_SRKZ01000001.1"/>
</dbReference>
<evidence type="ECO:0000259" key="1">
    <source>
        <dbReference type="SMART" id="SM00089"/>
    </source>
</evidence>
<dbReference type="Proteomes" id="UP000298284">
    <property type="component" value="Unassembled WGS sequence"/>
</dbReference>
<dbReference type="SUPFAM" id="SSF49299">
    <property type="entry name" value="PKD domain"/>
    <property type="match status" value="1"/>
</dbReference>
<sequence length="1002" mass="104660">MASRSQHKQRIRLVFKVVPGGPADVTRSAPVISALDGIIDDYALKSEIPQNVGFTTITEGQYGTHPEFTNQNDVNAFLLQQVANGVAVTVPPAPKGAQVDDVGNIFSHLAVPGYASASDYELEKADVAAGFSTPTDIYSQGGRIYYPGITGPHSVGSVRARVKASGGRPAGEFVSNATAFTGPVVVPGPTLTQAQPASGMVGTQVVLTGTNLTGALVAFNGTAAAPVSVTATQIVVPVPAGATSGNITATTSAGTATLYFTVTVPAANMLPTANAGADITLQLPTNQVALLGTGSDSDGTISSYSWAQITGPNNATGMPASTQNVVVSGLVAGIYQFRLTVTDDKNGQKTDDVLVTVNAATSVLAAGLTLPSGSTVAVGGALAFTATASGGTSPYELLVQAENTNTGQVIQVYAGSGASYSGSWTPTVAGSYALTNTVTDNTDTIKISPVRTVTVTAAPVQAGPGIAATFPNDGLVTYSFDAASEEPRMYAGVLGNQRLVNNFTYTDRVAGRSVRDPNVLERYTAAGGFAQVMVHTNIITGQFYNNTGHFALAVSPSGNGRDWKFLKNLVVSTDPLATSWSPKLTVINGQDYIIYAHSTNEKKEPTNYEEVMYFQIWAVPVNNLFSSNPTVGTPVKITGSSFPVDIIDPFLYFKDGLYHLLFKNEATDKIGLCTSSQPFTGYGAVTYPNVANQAIEGISRYVFGNDELFTADLYGSTGVNYFGANAAFNTFTPLNPLAGNGIIVRHNSLWPAGRPDLIVVPKVATPGVPYAGIRITGSNETTNSIDLAVAGILTTPVAQATAITLQFYDNSISGGALFNDNNKDGGLYTITVPAGQTSYIPPALQAVGKVKKANRYEVGWKVLSTDNPSVSIDPQTGQSSFVVSAQGTLSGSLPTLTVTGTLGAQTADTQNVNLDFQVSTPFTVDTQLYLQVTADGVLNLYPESDPNNPTPLLFPAGQTHFTPSYPYPRKAGADYNYVLRIRSTGQYTTGNPDSLLLVIPAK</sequence>
<evidence type="ECO:0000313" key="2">
    <source>
        <dbReference type="EMBL" id="TGD82878.1"/>
    </source>
</evidence>
<dbReference type="PROSITE" id="PS50194">
    <property type="entry name" value="FILAMIN_REPEAT"/>
    <property type="match status" value="1"/>
</dbReference>
<dbReference type="Pfam" id="PF22352">
    <property type="entry name" value="K319L-like_PKD"/>
    <property type="match status" value="1"/>
</dbReference>
<dbReference type="InterPro" id="IPR035986">
    <property type="entry name" value="PKD_dom_sf"/>
</dbReference>
<accession>A0A4Z0MU84</accession>
<keyword evidence="3" id="KW-1185">Reference proteome</keyword>
<dbReference type="AlphaFoldDB" id="A0A4Z0MU84"/>
<reference evidence="2 3" key="1">
    <citation type="submission" date="2019-04" db="EMBL/GenBank/DDBJ databases">
        <authorList>
            <person name="Feng G."/>
            <person name="Zhang J."/>
            <person name="Zhu H."/>
        </authorList>
    </citation>
    <scope>NUCLEOTIDE SEQUENCE [LARGE SCALE GENOMIC DNA]</scope>
    <source>
        <strain evidence="2 3">JCM 19491</strain>
    </source>
</reference>
<gene>
    <name evidence="2" type="ORF">EU557_03600</name>
</gene>
<dbReference type="SMART" id="SM00089">
    <property type="entry name" value="PKD"/>
    <property type="match status" value="1"/>
</dbReference>
<protein>
    <recommendedName>
        <fullName evidence="1">PKD/Chitinase domain-containing protein</fullName>
    </recommendedName>
</protein>
<dbReference type="PANTHER" id="PTHR46182">
    <property type="entry name" value="FI19480P1"/>
    <property type="match status" value="1"/>
</dbReference>
<dbReference type="InterPro" id="IPR023296">
    <property type="entry name" value="Glyco_hydro_beta-prop_sf"/>
</dbReference>
<dbReference type="InterPro" id="IPR014756">
    <property type="entry name" value="Ig_E-set"/>
</dbReference>
<evidence type="ECO:0000313" key="3">
    <source>
        <dbReference type="Proteomes" id="UP000298284"/>
    </source>
</evidence>
<proteinExistence type="predicted"/>
<dbReference type="EMBL" id="SRKZ01000001">
    <property type="protein sequence ID" value="TGD82878.1"/>
    <property type="molecule type" value="Genomic_DNA"/>
</dbReference>
<comment type="caution">
    <text evidence="2">The sequence shown here is derived from an EMBL/GenBank/DDBJ whole genome shotgun (WGS) entry which is preliminary data.</text>
</comment>
<dbReference type="InterPro" id="IPR029865">
    <property type="entry name" value="KIAA0319-like"/>
</dbReference>
<dbReference type="SUPFAM" id="SSF75005">
    <property type="entry name" value="Arabinanase/levansucrase/invertase"/>
    <property type="match status" value="1"/>
</dbReference>
<dbReference type="Pfam" id="PF01833">
    <property type="entry name" value="TIG"/>
    <property type="match status" value="1"/>
</dbReference>
<dbReference type="GO" id="GO:0031410">
    <property type="term" value="C:cytoplasmic vesicle"/>
    <property type="evidence" value="ECO:0007669"/>
    <property type="project" value="TreeGrafter"/>
</dbReference>
<dbReference type="OrthoDB" id="892792at2"/>
<organism evidence="2 3">
    <name type="scientific">Hymenobacter wooponensis</name>
    <dbReference type="NCBI Taxonomy" id="1525360"/>
    <lineage>
        <taxon>Bacteria</taxon>
        <taxon>Pseudomonadati</taxon>
        <taxon>Bacteroidota</taxon>
        <taxon>Cytophagia</taxon>
        <taxon>Cytophagales</taxon>
        <taxon>Hymenobacteraceae</taxon>
        <taxon>Hymenobacter</taxon>
    </lineage>
</organism>
<dbReference type="SUPFAM" id="SSF81296">
    <property type="entry name" value="E set domains"/>
    <property type="match status" value="1"/>
</dbReference>
<feature type="domain" description="PKD/Chitinase" evidence="1">
    <location>
        <begin position="272"/>
        <end position="360"/>
    </location>
</feature>
<dbReference type="GO" id="GO:0016020">
    <property type="term" value="C:membrane"/>
    <property type="evidence" value="ECO:0007669"/>
    <property type="project" value="TreeGrafter"/>
</dbReference>
<dbReference type="InterPro" id="IPR017868">
    <property type="entry name" value="Filamin/ABP280_repeat-like"/>
</dbReference>
<dbReference type="PANTHER" id="PTHR46182:SF2">
    <property type="entry name" value="FI19480P1"/>
    <property type="match status" value="1"/>
</dbReference>
<dbReference type="InterPro" id="IPR013783">
    <property type="entry name" value="Ig-like_fold"/>
</dbReference>
<name>A0A4Z0MU84_9BACT</name>
<dbReference type="Gene3D" id="2.60.40.10">
    <property type="entry name" value="Immunoglobulins"/>
    <property type="match status" value="2"/>
</dbReference>
<dbReference type="InterPro" id="IPR002909">
    <property type="entry name" value="IPT_dom"/>
</dbReference>
<dbReference type="InterPro" id="IPR022409">
    <property type="entry name" value="PKD/Chitinase_dom"/>
</dbReference>